<evidence type="ECO:0000256" key="2">
    <source>
        <dbReference type="ARBA" id="ARBA00023043"/>
    </source>
</evidence>
<dbReference type="Pfam" id="PF12796">
    <property type="entry name" value="Ank_2"/>
    <property type="match status" value="1"/>
</dbReference>
<accession>A0A167V2M3</accession>
<keyword evidence="2" id="KW-0040">ANK repeat</keyword>
<reference evidence="3 5" key="1">
    <citation type="journal article" date="2016" name="Mol. Biol. Evol.">
        <title>Comparative Genomics of Early-Diverging Mushroom-Forming Fungi Provides Insights into the Origins of Lignocellulose Decay Capabilities.</title>
        <authorList>
            <person name="Nagy L.G."/>
            <person name="Riley R."/>
            <person name="Tritt A."/>
            <person name="Adam C."/>
            <person name="Daum C."/>
            <person name="Floudas D."/>
            <person name="Sun H."/>
            <person name="Yadav J.S."/>
            <person name="Pangilinan J."/>
            <person name="Larsson K.H."/>
            <person name="Matsuura K."/>
            <person name="Barry K."/>
            <person name="Labutti K."/>
            <person name="Kuo R."/>
            <person name="Ohm R.A."/>
            <person name="Bhattacharya S.S."/>
            <person name="Shirouzu T."/>
            <person name="Yoshinaga Y."/>
            <person name="Martin F.M."/>
            <person name="Grigoriev I.V."/>
            <person name="Hibbett D.S."/>
        </authorList>
    </citation>
    <scope>NUCLEOTIDE SEQUENCE [LARGE SCALE GENOMIC DNA]</scope>
    <source>
        <strain evidence="3 5">CBS 109695</strain>
    </source>
</reference>
<dbReference type="AlphaFoldDB" id="A0A167V2M3"/>
<gene>
    <name evidence="4" type="ORF">FIBSPDRAFT_827239</name>
    <name evidence="3" type="ORF">FIBSPDRAFT_843808</name>
</gene>
<dbReference type="EMBL" id="KV417557">
    <property type="protein sequence ID" value="KZP20141.1"/>
    <property type="molecule type" value="Genomic_DNA"/>
</dbReference>
<sequence>MEEAVRLLLGHGADVNAQGGHYGHALQAASYGGHYRIVALLLESKAEVNTAGGYYGHAFQAALSGGHDAVVILLLNNGADSNTHWTTSDAGEQTAVLSLLENGTDSDIHGTVRRLPADLQVTYETAPGIHGVHGHADVSGGVWRVHINQPSGAVKVIRSPASSSAEYKLKRYNKHRLREVQVWKHLRHQNTAHLFFEIIV</sequence>
<dbReference type="PANTHER" id="PTHR24198:SF165">
    <property type="entry name" value="ANKYRIN REPEAT-CONTAINING PROTEIN-RELATED"/>
    <property type="match status" value="1"/>
</dbReference>
<keyword evidence="1" id="KW-0677">Repeat</keyword>
<evidence type="ECO:0000256" key="1">
    <source>
        <dbReference type="ARBA" id="ARBA00022737"/>
    </source>
</evidence>
<dbReference type="STRING" id="436010.A0A167V2M3"/>
<dbReference type="SUPFAM" id="SSF48403">
    <property type="entry name" value="Ankyrin repeat"/>
    <property type="match status" value="1"/>
</dbReference>
<evidence type="ECO:0000313" key="4">
    <source>
        <dbReference type="EMBL" id="KZP20141.1"/>
    </source>
</evidence>
<dbReference type="InterPro" id="IPR036770">
    <property type="entry name" value="Ankyrin_rpt-contain_sf"/>
</dbReference>
<dbReference type="EMBL" id="KV417910">
    <property type="protein sequence ID" value="KZP04575.1"/>
    <property type="molecule type" value="Genomic_DNA"/>
</dbReference>
<organism evidence="3 5">
    <name type="scientific">Athelia psychrophila</name>
    <dbReference type="NCBI Taxonomy" id="1759441"/>
    <lineage>
        <taxon>Eukaryota</taxon>
        <taxon>Fungi</taxon>
        <taxon>Dikarya</taxon>
        <taxon>Basidiomycota</taxon>
        <taxon>Agaricomycotina</taxon>
        <taxon>Agaricomycetes</taxon>
        <taxon>Agaricomycetidae</taxon>
        <taxon>Atheliales</taxon>
        <taxon>Atheliaceae</taxon>
        <taxon>Athelia</taxon>
    </lineage>
</organism>
<dbReference type="Gene3D" id="1.25.40.20">
    <property type="entry name" value="Ankyrin repeat-containing domain"/>
    <property type="match status" value="1"/>
</dbReference>
<dbReference type="OrthoDB" id="194358at2759"/>
<dbReference type="PANTHER" id="PTHR24198">
    <property type="entry name" value="ANKYRIN REPEAT AND PROTEIN KINASE DOMAIN-CONTAINING PROTEIN"/>
    <property type="match status" value="1"/>
</dbReference>
<evidence type="ECO:0000313" key="3">
    <source>
        <dbReference type="EMBL" id="KZP04575.1"/>
    </source>
</evidence>
<dbReference type="Proteomes" id="UP000076532">
    <property type="component" value="Unassembled WGS sequence"/>
</dbReference>
<dbReference type="InterPro" id="IPR002110">
    <property type="entry name" value="Ankyrin_rpt"/>
</dbReference>
<proteinExistence type="predicted"/>
<keyword evidence="5" id="KW-1185">Reference proteome</keyword>
<name>A0A167V2M3_9AGAM</name>
<evidence type="ECO:0000313" key="5">
    <source>
        <dbReference type="Proteomes" id="UP000076532"/>
    </source>
</evidence>
<protein>
    <submittedName>
        <fullName evidence="3">Uncharacterized protein</fullName>
    </submittedName>
</protein>